<dbReference type="InterPro" id="IPR004332">
    <property type="entry name" value="Transposase_MuDR"/>
</dbReference>
<proteinExistence type="predicted"/>
<dbReference type="OMA" id="DYCHELT"/>
<dbReference type="Pfam" id="PF03108">
    <property type="entry name" value="DBD_Tnp_Mut"/>
    <property type="match status" value="1"/>
</dbReference>
<dbReference type="STRING" id="3821.A0A151RJ27"/>
<dbReference type="EMBL" id="KQ483713">
    <property type="protein sequence ID" value="KYP42521.1"/>
    <property type="molecule type" value="Genomic_DNA"/>
</dbReference>
<dbReference type="Gramene" id="C.cajan_32558.t">
    <property type="protein sequence ID" value="C.cajan_32558.t"/>
    <property type="gene ID" value="C.cajan_32558"/>
</dbReference>
<evidence type="ECO:0000259" key="1">
    <source>
        <dbReference type="Pfam" id="PF03108"/>
    </source>
</evidence>
<organism evidence="3 4">
    <name type="scientific">Cajanus cajan</name>
    <name type="common">Pigeon pea</name>
    <name type="synonym">Cajanus indicus</name>
    <dbReference type="NCBI Taxonomy" id="3821"/>
    <lineage>
        <taxon>Eukaryota</taxon>
        <taxon>Viridiplantae</taxon>
        <taxon>Streptophyta</taxon>
        <taxon>Embryophyta</taxon>
        <taxon>Tracheophyta</taxon>
        <taxon>Spermatophyta</taxon>
        <taxon>Magnoliopsida</taxon>
        <taxon>eudicotyledons</taxon>
        <taxon>Gunneridae</taxon>
        <taxon>Pentapetalae</taxon>
        <taxon>rosids</taxon>
        <taxon>fabids</taxon>
        <taxon>Fabales</taxon>
        <taxon>Fabaceae</taxon>
        <taxon>Papilionoideae</taxon>
        <taxon>50 kb inversion clade</taxon>
        <taxon>NPAAA clade</taxon>
        <taxon>indigoferoid/millettioid clade</taxon>
        <taxon>Phaseoleae</taxon>
        <taxon>Cajanus</taxon>
    </lineage>
</organism>
<protein>
    <recommendedName>
        <fullName evidence="1">Transposase MuDR plant domain-containing protein</fullName>
    </recommendedName>
</protein>
<dbReference type="AlphaFoldDB" id="A0A151RJ27"/>
<accession>A0A151RJ27</accession>
<dbReference type="Gramene" id="C.cajan_32557.t">
    <property type="protein sequence ID" value="C.cajan_32557.t"/>
    <property type="gene ID" value="C.cajan_32557"/>
</dbReference>
<sequence>MHHKGFVNASEFYSSQRVEEDIEHGYASETLKSDDSEEDGLRRKYERFNIDLLNKDFKWKLGLEFGFIKEFKEAILEYNVLNGKEIRFDFNDKKRVRARCKHCVEYSVYVSKVSNCETYRLNTLHDKHACGRVFHKTCAKSSWVAKLFINKMKATTSDMALKDIVGEIQVNYSTGISMSRAWRAKQIAKGFLQVFEEFPVPIEHRFCLRHLYNNFKKKFGGGVQLRDLMMGAAKATYEELWKSKMQQIRDLNEAAYWWLYNLDRKAWCKHKFSSHTKCDLLMNNLSEAFNSTILVARDKPIITMFEWIRMYLMNRFSNLRDKCKNYTGQIMPKLLKRLDWEVEKSGNWVACWGGDGDFEVSHLHSGEKFIVDINQNYCSCNF</sequence>
<dbReference type="Proteomes" id="UP000075243">
    <property type="component" value="Unassembled WGS sequence"/>
</dbReference>
<name>A0A151RJ27_CAJCA</name>
<dbReference type="PANTHER" id="PTHR31973">
    <property type="entry name" value="POLYPROTEIN, PUTATIVE-RELATED"/>
    <property type="match status" value="1"/>
</dbReference>
<dbReference type="EMBL" id="KQ483713">
    <property type="protein sequence ID" value="KYP42520.1"/>
    <property type="molecule type" value="Genomic_DNA"/>
</dbReference>
<dbReference type="PANTHER" id="PTHR31973:SF187">
    <property type="entry name" value="MUTATOR TRANSPOSASE MUDRA PROTEIN"/>
    <property type="match status" value="1"/>
</dbReference>
<keyword evidence="4" id="KW-1185">Reference proteome</keyword>
<feature type="domain" description="Transposase MuDR plant" evidence="1">
    <location>
        <begin position="56"/>
        <end position="115"/>
    </location>
</feature>
<reference evidence="3 4" key="1">
    <citation type="journal article" date="2012" name="Nat. Biotechnol.">
        <title>Draft genome sequence of pigeonpea (Cajanus cajan), an orphan legume crop of resource-poor farmers.</title>
        <authorList>
            <person name="Varshney R.K."/>
            <person name="Chen W."/>
            <person name="Li Y."/>
            <person name="Bharti A.K."/>
            <person name="Saxena R.K."/>
            <person name="Schlueter J.A."/>
            <person name="Donoghue M.T."/>
            <person name="Azam S."/>
            <person name="Fan G."/>
            <person name="Whaley A.M."/>
            <person name="Farmer A.D."/>
            <person name="Sheridan J."/>
            <person name="Iwata A."/>
            <person name="Tuteja R."/>
            <person name="Penmetsa R.V."/>
            <person name="Wu W."/>
            <person name="Upadhyaya H.D."/>
            <person name="Yang S.P."/>
            <person name="Shah T."/>
            <person name="Saxena K.B."/>
            <person name="Michael T."/>
            <person name="McCombie W.R."/>
            <person name="Yang B."/>
            <person name="Zhang G."/>
            <person name="Yang H."/>
            <person name="Wang J."/>
            <person name="Spillane C."/>
            <person name="Cook D.R."/>
            <person name="May G.D."/>
            <person name="Xu X."/>
            <person name="Jackson S.A."/>
        </authorList>
    </citation>
    <scope>NUCLEOTIDE SEQUENCE [LARGE SCALE GENOMIC DNA]</scope>
    <source>
        <strain evidence="4">cv. Asha</strain>
    </source>
</reference>
<gene>
    <name evidence="2" type="ORF">KK1_036047</name>
    <name evidence="3" type="ORF">KK1_036048</name>
</gene>
<evidence type="ECO:0000313" key="4">
    <source>
        <dbReference type="Proteomes" id="UP000075243"/>
    </source>
</evidence>
<evidence type="ECO:0000313" key="2">
    <source>
        <dbReference type="EMBL" id="KYP42520.1"/>
    </source>
</evidence>
<evidence type="ECO:0000313" key="3">
    <source>
        <dbReference type="EMBL" id="KYP42521.1"/>
    </source>
</evidence>